<dbReference type="EMBL" id="QLTK01000030">
    <property type="protein sequence ID" value="RAS21229.1"/>
    <property type="molecule type" value="Genomic_DNA"/>
</dbReference>
<accession>A0A329BFW5</accession>
<dbReference type="InterPro" id="IPR000792">
    <property type="entry name" value="Tscrpt_reg_LuxR_C"/>
</dbReference>
<comment type="caution">
    <text evidence="5">The sequence shown here is derived from an EMBL/GenBank/DDBJ whole genome shotgun (WGS) entry which is preliminary data.</text>
</comment>
<dbReference type="PROSITE" id="PS50043">
    <property type="entry name" value="HTH_LUXR_2"/>
    <property type="match status" value="1"/>
</dbReference>
<evidence type="ECO:0000259" key="4">
    <source>
        <dbReference type="PROSITE" id="PS50043"/>
    </source>
</evidence>
<gene>
    <name evidence="5" type="ORF">BX591_13058</name>
</gene>
<evidence type="ECO:0000313" key="5">
    <source>
        <dbReference type="EMBL" id="RAS21229.1"/>
    </source>
</evidence>
<keyword evidence="2" id="KW-0238">DNA-binding</keyword>
<evidence type="ECO:0000256" key="2">
    <source>
        <dbReference type="ARBA" id="ARBA00023125"/>
    </source>
</evidence>
<proteinExistence type="predicted"/>
<dbReference type="Proteomes" id="UP000248918">
    <property type="component" value="Unassembled WGS sequence"/>
</dbReference>
<dbReference type="PANTHER" id="PTHR44688">
    <property type="entry name" value="DNA-BINDING TRANSCRIPTIONAL ACTIVATOR DEVR_DOSR"/>
    <property type="match status" value="1"/>
</dbReference>
<dbReference type="GO" id="GO:0003677">
    <property type="term" value="F:DNA binding"/>
    <property type="evidence" value="ECO:0007669"/>
    <property type="project" value="UniProtKB-KW"/>
</dbReference>
<evidence type="ECO:0000313" key="6">
    <source>
        <dbReference type="Proteomes" id="UP000248918"/>
    </source>
</evidence>
<dbReference type="InterPro" id="IPR036388">
    <property type="entry name" value="WH-like_DNA-bd_sf"/>
</dbReference>
<protein>
    <submittedName>
        <fullName evidence="5">Regulatory LuxR family protein</fullName>
    </submittedName>
</protein>
<evidence type="ECO:0000256" key="3">
    <source>
        <dbReference type="ARBA" id="ARBA00023163"/>
    </source>
</evidence>
<reference evidence="5 6" key="1">
    <citation type="submission" date="2018-06" db="EMBL/GenBank/DDBJ databases">
        <title>Genomic Encyclopedia of Type Strains, Phase III (KMG-III): the genomes of soil and plant-associated and newly described type strains.</title>
        <authorList>
            <person name="Whitman W."/>
        </authorList>
    </citation>
    <scope>NUCLEOTIDE SEQUENCE [LARGE SCALE GENOMIC DNA]</scope>
    <source>
        <strain evidence="5 6">LMG 23644</strain>
    </source>
</reference>
<feature type="domain" description="HTH luxR-type" evidence="4">
    <location>
        <begin position="227"/>
        <end position="292"/>
    </location>
</feature>
<name>A0A329BFW5_9BURK</name>
<dbReference type="AlphaFoldDB" id="A0A329BFW5"/>
<keyword evidence="1" id="KW-0805">Transcription regulation</keyword>
<dbReference type="PRINTS" id="PR00038">
    <property type="entry name" value="HTHLUXR"/>
</dbReference>
<dbReference type="Gene3D" id="1.10.10.10">
    <property type="entry name" value="Winged helix-like DNA-binding domain superfamily/Winged helix DNA-binding domain"/>
    <property type="match status" value="1"/>
</dbReference>
<dbReference type="SUPFAM" id="SSF46894">
    <property type="entry name" value="C-terminal effector domain of the bipartite response regulators"/>
    <property type="match status" value="1"/>
</dbReference>
<dbReference type="PANTHER" id="PTHR44688:SF16">
    <property type="entry name" value="DNA-BINDING TRANSCRIPTIONAL ACTIVATOR DEVR_DOSR"/>
    <property type="match status" value="1"/>
</dbReference>
<dbReference type="GO" id="GO:0006355">
    <property type="term" value="P:regulation of DNA-templated transcription"/>
    <property type="evidence" value="ECO:0007669"/>
    <property type="project" value="InterPro"/>
</dbReference>
<organism evidence="5 6">
    <name type="scientific">Paraburkholderia bryophila</name>
    <dbReference type="NCBI Taxonomy" id="420952"/>
    <lineage>
        <taxon>Bacteria</taxon>
        <taxon>Pseudomonadati</taxon>
        <taxon>Pseudomonadota</taxon>
        <taxon>Betaproteobacteria</taxon>
        <taxon>Burkholderiales</taxon>
        <taxon>Burkholderiaceae</taxon>
        <taxon>Paraburkholderia</taxon>
    </lineage>
</organism>
<dbReference type="CDD" id="cd06170">
    <property type="entry name" value="LuxR_C_like"/>
    <property type="match status" value="1"/>
</dbReference>
<dbReference type="SMART" id="SM00421">
    <property type="entry name" value="HTH_LUXR"/>
    <property type="match status" value="1"/>
</dbReference>
<dbReference type="InterPro" id="IPR016032">
    <property type="entry name" value="Sig_transdc_resp-reg_C-effctor"/>
</dbReference>
<keyword evidence="3" id="KW-0804">Transcription</keyword>
<dbReference type="Pfam" id="PF00196">
    <property type="entry name" value="GerE"/>
    <property type="match status" value="1"/>
</dbReference>
<sequence length="293" mass="33281">MLVGLVPFDSARWGTTARDERGAAYQTPWFFRDPPESLQDYNEFREQDTAATLVLATPDRTHNFQLVEFYPAGSTGLRAYQRRYRHEHALITAHLNPETGLYDAFSVYGASAARPFSEAQRQLAELVFPHMREALRINQCLQLERIRPRGDGYQWVMAICDAAGRLRFAEPLFFELLIREWPHGSRQALPAELTQLASSKQVAKLIGRTVVFCVKVAHNSAYIYARPRMQADGLSRRELDVARQVAAGLSHKEIAKVLNISPATVRHHIQAVHEHMGVHNNAELTTKLRNIDL</sequence>
<evidence type="ECO:0000256" key="1">
    <source>
        <dbReference type="ARBA" id="ARBA00023015"/>
    </source>
</evidence>